<evidence type="ECO:0008006" key="5">
    <source>
        <dbReference type="Google" id="ProtNLM"/>
    </source>
</evidence>
<dbReference type="InterPro" id="IPR051107">
    <property type="entry name" value="Auxin_Efflux_Carrier"/>
</dbReference>
<dbReference type="EMBL" id="SDMP01000006">
    <property type="protein sequence ID" value="RYR54815.1"/>
    <property type="molecule type" value="Genomic_DNA"/>
</dbReference>
<keyword evidence="2" id="KW-1133">Transmembrane helix</keyword>
<organism evidence="3 4">
    <name type="scientific">Arachis hypogaea</name>
    <name type="common">Peanut</name>
    <dbReference type="NCBI Taxonomy" id="3818"/>
    <lineage>
        <taxon>Eukaryota</taxon>
        <taxon>Viridiplantae</taxon>
        <taxon>Streptophyta</taxon>
        <taxon>Embryophyta</taxon>
        <taxon>Tracheophyta</taxon>
        <taxon>Spermatophyta</taxon>
        <taxon>Magnoliopsida</taxon>
        <taxon>eudicotyledons</taxon>
        <taxon>Gunneridae</taxon>
        <taxon>Pentapetalae</taxon>
        <taxon>rosids</taxon>
        <taxon>fabids</taxon>
        <taxon>Fabales</taxon>
        <taxon>Fabaceae</taxon>
        <taxon>Papilionoideae</taxon>
        <taxon>50 kb inversion clade</taxon>
        <taxon>dalbergioids sensu lato</taxon>
        <taxon>Dalbergieae</taxon>
        <taxon>Pterocarpus clade</taxon>
        <taxon>Arachis</taxon>
    </lineage>
</organism>
<name>A0A445CV63_ARAHY</name>
<dbReference type="PANTHER" id="PTHR31752">
    <property type="entry name" value="AUXIN EFFLUX CARRIER COMPONENT 1B-RELATED"/>
    <property type="match status" value="1"/>
</dbReference>
<keyword evidence="4" id="KW-1185">Reference proteome</keyword>
<evidence type="ECO:0000313" key="3">
    <source>
        <dbReference type="EMBL" id="RYR54815.1"/>
    </source>
</evidence>
<gene>
    <name evidence="3" type="ORF">Ahy_A06g030086</name>
</gene>
<dbReference type="PANTHER" id="PTHR31752:SF56">
    <property type="entry name" value="AUXIN EFFLUX CARRIER COMPONENT 6"/>
    <property type="match status" value="1"/>
</dbReference>
<evidence type="ECO:0000256" key="1">
    <source>
        <dbReference type="ARBA" id="ARBA00022448"/>
    </source>
</evidence>
<dbReference type="GO" id="GO:0005886">
    <property type="term" value="C:plasma membrane"/>
    <property type="evidence" value="ECO:0007669"/>
    <property type="project" value="TreeGrafter"/>
</dbReference>
<accession>A0A445CV63</accession>
<dbReference type="GO" id="GO:0005783">
    <property type="term" value="C:endoplasmic reticulum"/>
    <property type="evidence" value="ECO:0007669"/>
    <property type="project" value="TreeGrafter"/>
</dbReference>
<sequence length="150" mass="16854">MIRGDDLYKVMCAMVPLYFAMLVAYGSVKWCKIFNVQRSTVLWRFSRFLCCPFTSSPSTTRPRPSRPLRLGHVLQKSLLRLGGDAVLISLATLSNTLVTGIPLLQAMYGDFTHTLMVHSSTLPVGIQSRNAFDQDAIPGTHRSFHHQNRT</sequence>
<dbReference type="AlphaFoldDB" id="A0A445CV63"/>
<comment type="caution">
    <text evidence="3">The sequence shown here is derived from an EMBL/GenBank/DDBJ whole genome shotgun (WGS) entry which is preliminary data.</text>
</comment>
<protein>
    <recommendedName>
        <fullName evidence="5">Auxin efflux carrier component</fullName>
    </recommendedName>
</protein>
<keyword evidence="2" id="KW-0812">Transmembrane</keyword>
<evidence type="ECO:0000256" key="2">
    <source>
        <dbReference type="SAM" id="Phobius"/>
    </source>
</evidence>
<keyword evidence="2" id="KW-0472">Membrane</keyword>
<reference evidence="3 4" key="1">
    <citation type="submission" date="2019-01" db="EMBL/GenBank/DDBJ databases">
        <title>Sequencing of cultivated peanut Arachis hypogaea provides insights into genome evolution and oil improvement.</title>
        <authorList>
            <person name="Chen X."/>
        </authorList>
    </citation>
    <scope>NUCLEOTIDE SEQUENCE [LARGE SCALE GENOMIC DNA]</scope>
    <source>
        <strain evidence="4">cv. Fuhuasheng</strain>
        <tissue evidence="3">Leaves</tissue>
    </source>
</reference>
<proteinExistence type="predicted"/>
<dbReference type="Proteomes" id="UP000289738">
    <property type="component" value="Chromosome A06"/>
</dbReference>
<keyword evidence="1" id="KW-0813">Transport</keyword>
<feature type="transmembrane region" description="Helical" evidence="2">
    <location>
        <begin position="7"/>
        <end position="28"/>
    </location>
</feature>
<evidence type="ECO:0000313" key="4">
    <source>
        <dbReference type="Proteomes" id="UP000289738"/>
    </source>
</evidence>
<dbReference type="GO" id="GO:0010329">
    <property type="term" value="F:auxin efflux transmembrane transporter activity"/>
    <property type="evidence" value="ECO:0007669"/>
    <property type="project" value="TreeGrafter"/>
</dbReference>
<dbReference type="GO" id="GO:0009926">
    <property type="term" value="P:auxin polar transport"/>
    <property type="evidence" value="ECO:0007669"/>
    <property type="project" value="TreeGrafter"/>
</dbReference>